<keyword evidence="3 6" id="KW-1133">Transmembrane helix</keyword>
<keyword evidence="4 6" id="KW-0472">Membrane</keyword>
<dbReference type="PANTHER" id="PTHR12570">
    <property type="match status" value="1"/>
</dbReference>
<evidence type="ECO:0008006" key="9">
    <source>
        <dbReference type="Google" id="ProtNLM"/>
    </source>
</evidence>
<evidence type="ECO:0000313" key="7">
    <source>
        <dbReference type="EMBL" id="KAL0640637.1"/>
    </source>
</evidence>
<name>A0ABR3GXF7_9PEZI</name>
<gene>
    <name evidence="7" type="ORF">Q9L58_000306</name>
</gene>
<evidence type="ECO:0000256" key="4">
    <source>
        <dbReference type="ARBA" id="ARBA00023136"/>
    </source>
</evidence>
<sequence length="598" mass="65492">MFSGCTLIMGAAFGSLNTSTAESWTSITVWDNVVGTGEKLKVMAHDVVHLLSLDSEEENLKRWKSFIGIVVAITGNILISLALNIQKYAHIRLERESEKQRKLWRRRRRYLRFRSSYEEEGQTGEENGHLDSTDESSSSESVPSVSPALNETSTLLGPRDDTEKDMPPPSNPQYLRSPYWWIGFVLMSIGECGNFLAYGFAPASIVSPLGVVALVSNCVIAPVVLKEPLRRRDIVGVIISILGAVTVVWSAEKEETRLGPDQILEAISQTAFEVYFGITCAMIIALMYLSSKYGRKNILIDLGLVGLFGGYTVLSTKGISSLLSSSYYHIFTYPITYLLTIVLFLTAILQIKYVNRALQRFDSTQVIPTQFVLFTISVILGSAILYRDFEAVKPERMLKFCTGCALTFWGVWMISSRRKERVWEDDEDIDGGYGTGGAAASIDLGRRSLDGDTRKGKDSRVGSVSTDGIPIRPDSSSNDLSPAMTPRPGTARPMAVRAISGCSMTVLETSLPGTPTSRTGSYINPSPGPRPPSRLTSEPQTPSQDGSSISRRPGGHRHTASNLLPIVAGYQLGVVVGDLVGGRIRREDIGEGLEARRV</sequence>
<feature type="transmembrane region" description="Helical" evidence="6">
    <location>
        <begin position="179"/>
        <end position="199"/>
    </location>
</feature>
<feature type="transmembrane region" description="Helical" evidence="6">
    <location>
        <begin position="66"/>
        <end position="85"/>
    </location>
</feature>
<proteinExistence type="predicted"/>
<dbReference type="InterPro" id="IPR008521">
    <property type="entry name" value="Mg_trans_NIPA"/>
</dbReference>
<evidence type="ECO:0000313" key="8">
    <source>
        <dbReference type="Proteomes" id="UP001447188"/>
    </source>
</evidence>
<dbReference type="EMBL" id="JBBBZM010000002">
    <property type="protein sequence ID" value="KAL0640637.1"/>
    <property type="molecule type" value="Genomic_DNA"/>
</dbReference>
<comment type="caution">
    <text evidence="7">The sequence shown here is derived from an EMBL/GenBank/DDBJ whole genome shotgun (WGS) entry which is preliminary data.</text>
</comment>
<feature type="region of interest" description="Disordered" evidence="5">
    <location>
        <begin position="507"/>
        <end position="559"/>
    </location>
</feature>
<comment type="subcellular location">
    <subcellularLocation>
        <location evidence="1">Membrane</location>
        <topology evidence="1">Multi-pass membrane protein</topology>
    </subcellularLocation>
</comment>
<organism evidence="7 8">
    <name type="scientific">Discina gigas</name>
    <dbReference type="NCBI Taxonomy" id="1032678"/>
    <lineage>
        <taxon>Eukaryota</taxon>
        <taxon>Fungi</taxon>
        <taxon>Dikarya</taxon>
        <taxon>Ascomycota</taxon>
        <taxon>Pezizomycotina</taxon>
        <taxon>Pezizomycetes</taxon>
        <taxon>Pezizales</taxon>
        <taxon>Discinaceae</taxon>
        <taxon>Discina</taxon>
    </lineage>
</organism>
<feature type="transmembrane region" description="Helical" evidence="6">
    <location>
        <begin position="234"/>
        <end position="251"/>
    </location>
</feature>
<evidence type="ECO:0000256" key="5">
    <source>
        <dbReference type="SAM" id="MobiDB-lite"/>
    </source>
</evidence>
<dbReference type="InterPro" id="IPR037185">
    <property type="entry name" value="EmrE-like"/>
</dbReference>
<dbReference type="SUPFAM" id="SSF103481">
    <property type="entry name" value="Multidrug resistance efflux transporter EmrE"/>
    <property type="match status" value="1"/>
</dbReference>
<feature type="transmembrane region" description="Helical" evidence="6">
    <location>
        <begin position="334"/>
        <end position="354"/>
    </location>
</feature>
<evidence type="ECO:0000256" key="1">
    <source>
        <dbReference type="ARBA" id="ARBA00004141"/>
    </source>
</evidence>
<dbReference type="PANTHER" id="PTHR12570:SF65">
    <property type="entry name" value="MAGNESIUM TRANSPORTER NIPA9-RELATED"/>
    <property type="match status" value="1"/>
</dbReference>
<protein>
    <recommendedName>
        <fullName evidence="9">DUF803-domain-containing protein</fullName>
    </recommendedName>
</protein>
<keyword evidence="8" id="KW-1185">Reference proteome</keyword>
<dbReference type="Proteomes" id="UP001447188">
    <property type="component" value="Unassembled WGS sequence"/>
</dbReference>
<accession>A0ABR3GXF7</accession>
<evidence type="ECO:0000256" key="6">
    <source>
        <dbReference type="SAM" id="Phobius"/>
    </source>
</evidence>
<feature type="transmembrane region" description="Helical" evidence="6">
    <location>
        <begin position="298"/>
        <end position="314"/>
    </location>
</feature>
<feature type="compositionally biased region" description="Basic and acidic residues" evidence="5">
    <location>
        <begin position="444"/>
        <end position="460"/>
    </location>
</feature>
<evidence type="ECO:0000256" key="2">
    <source>
        <dbReference type="ARBA" id="ARBA00022692"/>
    </source>
</evidence>
<evidence type="ECO:0000256" key="3">
    <source>
        <dbReference type="ARBA" id="ARBA00022989"/>
    </source>
</evidence>
<dbReference type="Pfam" id="PF05653">
    <property type="entry name" value="Mg_trans_NIPA"/>
    <property type="match status" value="1"/>
</dbReference>
<feature type="transmembrane region" description="Helical" evidence="6">
    <location>
        <begin position="205"/>
        <end position="225"/>
    </location>
</feature>
<feature type="transmembrane region" description="Helical" evidence="6">
    <location>
        <begin position="366"/>
        <end position="385"/>
    </location>
</feature>
<feature type="region of interest" description="Disordered" evidence="5">
    <location>
        <begin position="118"/>
        <end position="171"/>
    </location>
</feature>
<feature type="transmembrane region" description="Helical" evidence="6">
    <location>
        <begin position="271"/>
        <end position="289"/>
    </location>
</feature>
<feature type="compositionally biased region" description="Polar residues" evidence="5">
    <location>
        <begin position="507"/>
        <end position="524"/>
    </location>
</feature>
<feature type="compositionally biased region" description="Polar residues" evidence="5">
    <location>
        <begin position="534"/>
        <end position="550"/>
    </location>
</feature>
<reference evidence="7 8" key="1">
    <citation type="submission" date="2024-02" db="EMBL/GenBank/DDBJ databases">
        <title>Discinaceae phylogenomics.</title>
        <authorList>
            <person name="Dirks A.C."/>
            <person name="James T.Y."/>
        </authorList>
    </citation>
    <scope>NUCLEOTIDE SEQUENCE [LARGE SCALE GENOMIC DNA]</scope>
    <source>
        <strain evidence="7 8">ACD0624</strain>
    </source>
</reference>
<feature type="compositionally biased region" description="Low complexity" evidence="5">
    <location>
        <begin position="135"/>
        <end position="147"/>
    </location>
</feature>
<feature type="region of interest" description="Disordered" evidence="5">
    <location>
        <begin position="444"/>
        <end position="491"/>
    </location>
</feature>
<keyword evidence="2 6" id="KW-0812">Transmembrane</keyword>